<accession>A0ABR4YFH6</accession>
<dbReference type="Proteomes" id="UP000030520">
    <property type="component" value="Unassembled WGS sequence"/>
</dbReference>
<organism evidence="1 2">
    <name type="scientific">Vibrio variabilis</name>
    <dbReference type="NCBI Taxonomy" id="990271"/>
    <lineage>
        <taxon>Bacteria</taxon>
        <taxon>Pseudomonadati</taxon>
        <taxon>Pseudomonadota</taxon>
        <taxon>Gammaproteobacteria</taxon>
        <taxon>Vibrionales</taxon>
        <taxon>Vibrionaceae</taxon>
        <taxon>Vibrio</taxon>
    </lineage>
</organism>
<keyword evidence="2" id="KW-1185">Reference proteome</keyword>
<gene>
    <name evidence="1" type="ORF">NL53_05085</name>
</gene>
<proteinExistence type="predicted"/>
<protein>
    <recommendedName>
        <fullName evidence="3">Glycosyltransferase</fullName>
    </recommendedName>
</protein>
<sequence length="462" mass="52893">MKILDFPNLAIAETDLESKINIAELYAKLVVKYPIYEAIDFENRLIEDFSHVLVNFNKRETNRNICHVITTPYLTGGHTRLCEKLSMMENEDSSLLVTGTYEEEVIHRLSSFFSKIKCINEKSLILSIIKMMDFMSAYSKLVLHIHPDDIKTVIAVGLLRKVNPEIKVLFVNHADHLFSYGRSVIDIMLDISYRGYCIDSSLENKKYVNSFLGIPVEVNKRPVFNDNIKNIIIAGSSYKMKPNKRTSIQREINKLFSLNKEYNLNVIGAKATDYWWWPLKIKFPSRIKISKSLPYNKYMDMVKKCDTCIDTSPIGGGTAFVEMYLNSLRPVAIYADACGYTPLDAVRKNTLLESINSHQSSSSSLFNAVLRVHKSSFVKERYLSALNMKCHSIDPSLVTSRNDMNLFIKQGKFDYNFSDFGKLMSIKSLSGVVKLKFIIQNYSFVKLPFKLGIKLSKAFINK</sequence>
<comment type="caution">
    <text evidence="1">The sequence shown here is derived from an EMBL/GenBank/DDBJ whole genome shotgun (WGS) entry which is preliminary data.</text>
</comment>
<evidence type="ECO:0000313" key="1">
    <source>
        <dbReference type="EMBL" id="KHA61690.1"/>
    </source>
</evidence>
<dbReference type="RefSeq" id="WP_038213177.1">
    <property type="nucleotide sequence ID" value="NZ_JRWM01000005.1"/>
</dbReference>
<reference evidence="1 2" key="1">
    <citation type="submission" date="2014-10" db="EMBL/GenBank/DDBJ databases">
        <title>Genome sequencing of Vibrio variabilis T01.</title>
        <authorList>
            <person name="Chan K.-G."/>
            <person name="Mohamad N.I."/>
        </authorList>
    </citation>
    <scope>NUCLEOTIDE SEQUENCE [LARGE SCALE GENOMIC DNA]</scope>
    <source>
        <strain evidence="1 2">T01</strain>
    </source>
</reference>
<evidence type="ECO:0008006" key="3">
    <source>
        <dbReference type="Google" id="ProtNLM"/>
    </source>
</evidence>
<dbReference type="EMBL" id="JRWM01000005">
    <property type="protein sequence ID" value="KHA61690.1"/>
    <property type="molecule type" value="Genomic_DNA"/>
</dbReference>
<evidence type="ECO:0000313" key="2">
    <source>
        <dbReference type="Proteomes" id="UP000030520"/>
    </source>
</evidence>
<name>A0ABR4YFH6_9VIBR</name>